<keyword evidence="7 8" id="KW-0472">Membrane</keyword>
<evidence type="ECO:0000256" key="5">
    <source>
        <dbReference type="ARBA" id="ARBA00022989"/>
    </source>
</evidence>
<dbReference type="GO" id="GO:0016020">
    <property type="term" value="C:membrane"/>
    <property type="evidence" value="ECO:0007669"/>
    <property type="project" value="UniProtKB-SubCell"/>
</dbReference>
<sequence>MNRLAQQSMTHQLVKRTFARPAAFVPARAVQTQVMTKDEGYTYLNEHRARRPSSPWHIYQPQLTSVSSIANRATGVTLSAAIYALFFGHVAAPLVGAELDSATLLEAFAALPGWTQFLAKFAVAFPASYHTLNGFRHLGWDMGYFLQLKSSYMAGYVVLGATAVSTAAILAL</sequence>
<dbReference type="SUPFAM" id="SSF81343">
    <property type="entry name" value="Fumarate reductase respiratory complex transmembrane subunits"/>
    <property type="match status" value="1"/>
</dbReference>
<protein>
    <recommendedName>
        <fullName evidence="11">Succinate dehydrogenase cytochrome b560 subunit</fullName>
    </recommendedName>
</protein>
<dbReference type="GO" id="GO:0006099">
    <property type="term" value="P:tricarboxylic acid cycle"/>
    <property type="evidence" value="ECO:0007669"/>
    <property type="project" value="InterPro"/>
</dbReference>
<dbReference type="Pfam" id="PF01127">
    <property type="entry name" value="Sdh_cyt"/>
    <property type="match status" value="1"/>
</dbReference>
<evidence type="ECO:0000313" key="9">
    <source>
        <dbReference type="EMBL" id="GJN87279.1"/>
    </source>
</evidence>
<keyword evidence="3 8" id="KW-0812">Transmembrane</keyword>
<evidence type="ECO:0000256" key="7">
    <source>
        <dbReference type="ARBA" id="ARBA00023136"/>
    </source>
</evidence>
<proteinExistence type="predicted"/>
<evidence type="ECO:0000256" key="8">
    <source>
        <dbReference type="SAM" id="Phobius"/>
    </source>
</evidence>
<evidence type="ECO:0000256" key="2">
    <source>
        <dbReference type="ARBA" id="ARBA00022617"/>
    </source>
</evidence>
<dbReference type="GO" id="GO:0009055">
    <property type="term" value="F:electron transfer activity"/>
    <property type="evidence" value="ECO:0007669"/>
    <property type="project" value="InterPro"/>
</dbReference>
<evidence type="ECO:0000256" key="6">
    <source>
        <dbReference type="ARBA" id="ARBA00023004"/>
    </source>
</evidence>
<dbReference type="AlphaFoldDB" id="A0AAV5GA24"/>
<evidence type="ECO:0000256" key="4">
    <source>
        <dbReference type="ARBA" id="ARBA00022723"/>
    </source>
</evidence>
<feature type="transmembrane region" description="Helical" evidence="8">
    <location>
        <begin position="152"/>
        <end position="171"/>
    </location>
</feature>
<keyword evidence="2" id="KW-0349">Heme</keyword>
<accession>A0AAV5GA24</accession>
<keyword evidence="4" id="KW-0479">Metal-binding</keyword>
<evidence type="ECO:0000256" key="3">
    <source>
        <dbReference type="ARBA" id="ARBA00022692"/>
    </source>
</evidence>
<dbReference type="GO" id="GO:0046872">
    <property type="term" value="F:metal ion binding"/>
    <property type="evidence" value="ECO:0007669"/>
    <property type="project" value="UniProtKB-KW"/>
</dbReference>
<dbReference type="PANTHER" id="PTHR10978">
    <property type="entry name" value="SUCCINATE DEHYDROGENASE CYTOCHROME B560 SUBUNIT"/>
    <property type="match status" value="1"/>
</dbReference>
<dbReference type="PANTHER" id="PTHR10978:SF5">
    <property type="entry name" value="SUCCINATE DEHYDROGENASE CYTOCHROME B560 SUBUNIT, MITOCHONDRIAL"/>
    <property type="match status" value="1"/>
</dbReference>
<dbReference type="InterPro" id="IPR000701">
    <property type="entry name" value="SuccDH_FuR_B_TM-su"/>
</dbReference>
<dbReference type="GO" id="GO:0005739">
    <property type="term" value="C:mitochondrion"/>
    <property type="evidence" value="ECO:0007669"/>
    <property type="project" value="GOC"/>
</dbReference>
<dbReference type="EMBL" id="BQKY01000001">
    <property type="protein sequence ID" value="GJN87279.1"/>
    <property type="molecule type" value="Genomic_DNA"/>
</dbReference>
<reference evidence="9 10" key="1">
    <citation type="submission" date="2021-12" db="EMBL/GenBank/DDBJ databases">
        <title>High titer production of polyol ester of fatty acids by Rhodotorula paludigena BS15 towards product separation-free biomass refinery.</title>
        <authorList>
            <person name="Mano J."/>
            <person name="Ono H."/>
            <person name="Tanaka T."/>
            <person name="Naito K."/>
            <person name="Sushida H."/>
            <person name="Ike M."/>
            <person name="Tokuyasu K."/>
            <person name="Kitaoka M."/>
        </authorList>
    </citation>
    <scope>NUCLEOTIDE SEQUENCE [LARGE SCALE GENOMIC DNA]</scope>
    <source>
        <strain evidence="9 10">BS15</strain>
    </source>
</reference>
<evidence type="ECO:0008006" key="11">
    <source>
        <dbReference type="Google" id="ProtNLM"/>
    </source>
</evidence>
<name>A0AAV5GA24_9BASI</name>
<comment type="caution">
    <text evidence="9">The sequence shown here is derived from an EMBL/GenBank/DDBJ whole genome shotgun (WGS) entry which is preliminary data.</text>
</comment>
<organism evidence="9 10">
    <name type="scientific">Rhodotorula paludigena</name>
    <dbReference type="NCBI Taxonomy" id="86838"/>
    <lineage>
        <taxon>Eukaryota</taxon>
        <taxon>Fungi</taxon>
        <taxon>Dikarya</taxon>
        <taxon>Basidiomycota</taxon>
        <taxon>Pucciniomycotina</taxon>
        <taxon>Microbotryomycetes</taxon>
        <taxon>Sporidiobolales</taxon>
        <taxon>Sporidiobolaceae</taxon>
        <taxon>Rhodotorula</taxon>
    </lineage>
</organism>
<keyword evidence="10" id="KW-1185">Reference proteome</keyword>
<evidence type="ECO:0000256" key="1">
    <source>
        <dbReference type="ARBA" id="ARBA00004370"/>
    </source>
</evidence>
<dbReference type="Proteomes" id="UP001342314">
    <property type="component" value="Unassembled WGS sequence"/>
</dbReference>
<dbReference type="InterPro" id="IPR014314">
    <property type="entry name" value="Succ_DH_cytb556"/>
</dbReference>
<evidence type="ECO:0000313" key="10">
    <source>
        <dbReference type="Proteomes" id="UP001342314"/>
    </source>
</evidence>
<dbReference type="InterPro" id="IPR034804">
    <property type="entry name" value="SQR/QFR_C/D"/>
</dbReference>
<dbReference type="Gene3D" id="1.20.1300.10">
    <property type="entry name" value="Fumarate reductase/succinate dehydrogenase, transmembrane subunit"/>
    <property type="match status" value="1"/>
</dbReference>
<keyword evidence="5 8" id="KW-1133">Transmembrane helix</keyword>
<dbReference type="CDD" id="cd03499">
    <property type="entry name" value="SQR_TypeC_SdhC"/>
    <property type="match status" value="1"/>
</dbReference>
<comment type="subcellular location">
    <subcellularLocation>
        <location evidence="1">Membrane</location>
    </subcellularLocation>
</comment>
<gene>
    <name evidence="9" type="ORF">Rhopal_000227-T1</name>
</gene>
<dbReference type="GO" id="GO:0006121">
    <property type="term" value="P:mitochondrial electron transport, succinate to ubiquinone"/>
    <property type="evidence" value="ECO:0007669"/>
    <property type="project" value="TreeGrafter"/>
</dbReference>
<keyword evidence="6" id="KW-0408">Iron</keyword>
<dbReference type="NCBIfam" id="TIGR02970">
    <property type="entry name" value="succ_dehyd_cytB"/>
    <property type="match status" value="1"/>
</dbReference>